<proteinExistence type="predicted"/>
<reference evidence="1 2" key="1">
    <citation type="journal article" date="2016" name="Nat. Commun.">
        <title>Thousands of microbial genomes shed light on interconnected biogeochemical processes in an aquifer system.</title>
        <authorList>
            <person name="Anantharaman K."/>
            <person name="Brown C.T."/>
            <person name="Hug L.A."/>
            <person name="Sharon I."/>
            <person name="Castelle C.J."/>
            <person name="Probst A.J."/>
            <person name="Thomas B.C."/>
            <person name="Singh A."/>
            <person name="Wilkins M.J."/>
            <person name="Karaoz U."/>
            <person name="Brodie E.L."/>
            <person name="Williams K.H."/>
            <person name="Hubbard S.S."/>
            <person name="Banfield J.F."/>
        </authorList>
    </citation>
    <scope>NUCLEOTIDE SEQUENCE [LARGE SCALE GENOMIC DNA]</scope>
</reference>
<organism evidence="1 2">
    <name type="scientific">Candidatus Raymondbacteria bacterium RIFOXYD12_FULL_49_13</name>
    <dbReference type="NCBI Taxonomy" id="1817890"/>
    <lineage>
        <taxon>Bacteria</taxon>
        <taxon>Raymondiibacteriota</taxon>
    </lineage>
</organism>
<comment type="caution">
    <text evidence="1">The sequence shown here is derived from an EMBL/GenBank/DDBJ whole genome shotgun (WGS) entry which is preliminary data.</text>
</comment>
<name>A0A1F7FET3_UNCRA</name>
<evidence type="ECO:0000313" key="1">
    <source>
        <dbReference type="EMBL" id="OGK05153.1"/>
    </source>
</evidence>
<dbReference type="Proteomes" id="UP000179243">
    <property type="component" value="Unassembled WGS sequence"/>
</dbReference>
<dbReference type="AlphaFoldDB" id="A0A1F7FET3"/>
<protein>
    <submittedName>
        <fullName evidence="1">Uncharacterized protein</fullName>
    </submittedName>
</protein>
<evidence type="ECO:0000313" key="2">
    <source>
        <dbReference type="Proteomes" id="UP000179243"/>
    </source>
</evidence>
<dbReference type="EMBL" id="MFYX01000060">
    <property type="protein sequence ID" value="OGK05153.1"/>
    <property type="molecule type" value="Genomic_DNA"/>
</dbReference>
<sequence length="234" mass="25449">MLSIIKIMVATALFSVPVLFAYTENAVIVNYIKPAGSSVGDLCMDPLLLTNVLQNELTQTGNFQVRDRSIVFGTEELRQLSATAEYSAYDATILGQRTGTPLVVMGWIRCMGDNVWIKIGLFDTEMEEEIKSVSGSYTNSREEMTDHAIPDLVKNLISVKKRSKANDALAIESIKDTEPDMAVAKPAHIKSSYVRWALIGGALTLSAAYIIELLSSPSSGPANGNVNTEVVATW</sequence>
<accession>A0A1F7FET3</accession>
<gene>
    <name evidence="1" type="ORF">A2519_11430</name>
</gene>